<evidence type="ECO:0000256" key="6">
    <source>
        <dbReference type="ARBA" id="ARBA00022840"/>
    </source>
</evidence>
<dbReference type="InterPro" id="IPR003711">
    <property type="entry name" value="CarD-like/TRCF_RID"/>
</dbReference>
<dbReference type="InterPro" id="IPR004576">
    <property type="entry name" value="Mfd"/>
</dbReference>
<keyword evidence="5" id="KW-0347">Helicase</keyword>
<dbReference type="GO" id="GO:0000716">
    <property type="term" value="P:transcription-coupled nucleotide-excision repair, DNA damage recognition"/>
    <property type="evidence" value="ECO:0007669"/>
    <property type="project" value="UniProtKB-UniRule"/>
</dbReference>
<evidence type="ECO:0000259" key="11">
    <source>
        <dbReference type="PROSITE" id="PS51194"/>
    </source>
</evidence>
<dbReference type="Pfam" id="PF00270">
    <property type="entry name" value="DEAD"/>
    <property type="match status" value="1"/>
</dbReference>
<evidence type="ECO:0000313" key="12">
    <source>
        <dbReference type="EMBL" id="HIX47126.1"/>
    </source>
</evidence>
<dbReference type="InterPro" id="IPR047112">
    <property type="entry name" value="RecG/Mfd"/>
</dbReference>
<dbReference type="Pfam" id="PF03461">
    <property type="entry name" value="TRCF"/>
    <property type="match status" value="1"/>
</dbReference>
<evidence type="ECO:0000256" key="4">
    <source>
        <dbReference type="ARBA" id="ARBA00022801"/>
    </source>
</evidence>
<dbReference type="Gene3D" id="3.40.50.11180">
    <property type="match status" value="1"/>
</dbReference>
<comment type="similarity">
    <text evidence="9">In the C-terminal section; belongs to the helicase family. RecG subfamily.</text>
</comment>
<keyword evidence="3 9" id="KW-0227">DNA damage</keyword>
<keyword evidence="7 9" id="KW-0238">DNA-binding</keyword>
<dbReference type="NCBIfam" id="TIGR00580">
    <property type="entry name" value="mfd"/>
    <property type="match status" value="1"/>
</dbReference>
<keyword evidence="1 9" id="KW-0963">Cytoplasm</keyword>
<dbReference type="InterPro" id="IPR011545">
    <property type="entry name" value="DEAD/DEAH_box_helicase_dom"/>
</dbReference>
<feature type="domain" description="Helicase ATP-binding" evidence="10">
    <location>
        <begin position="619"/>
        <end position="780"/>
    </location>
</feature>
<sequence length="1142" mass="127310">MPRNFFHAQDLGGEYLDLEQDFRLGTPTAVFGVSAPHKALIAAACAPGRIVYVADNAQSAAKAAEEIAGFSGEEPALLCAKDEVLLYKEAVSRDALFRRLHALYRVQRGARITVCDVESLLQLFPRTVRSLTLREGEEVDFDSLPAQLVALGYVRAASVDGKGNFALRGDILDIFPINEENPVRVDFFGDTVEKIKPYHFVTGERLEMRPSLDIVAATDVVVLPEEVPHLKDALFGELSSFRETASYERAQSIAGDVAAKLEGGAPFAGASYLFPLLRCASDFRAFFGDALFLFDECKLIRDRVDVLYKEHEERFASLHRGGEVFSFCRDQLLSREEFFALLRGVRAAALQTFASSTYFFQPVKVYNLHASPLGRYLNRMEALVADVKRWRADGYRVMIWCGTKARADKLRDLLYDEGVSTVTCPPALERLRGKLVTVLTEELEHGIVLHEQKLAVIGTGDVYAKPVAKKRIRRRRNDMFTSPEVGDYAVHETHGIGRITGTKKIETTDGTKEYIALEYRGGDVLYVPVEQMDILSRYMGEDAPALSKIGGAEFERVKQRVKASLKKMAFDLKQLYAERAQKNGYAFRPCEEAMAEFESAFEYEETPDQLSSVAEIKADMCSNKVMDRLLCGDVGYGKTEVAFRAAYLCVLNGKQAALMCPNTVLCQQHYETALKRFADFGVNIEVLNRFKSPREQDAILARLAAGRIDLIIGTHRLLSADVRFKDLGLLILDEEQRFGVEHKEKIKNMKRDVDCLTMTATPIPRTLHMSLTGIRDISTIDTPPSNRLPVQTYVVEETESLIRDACVRELARGGQVFVLYNRVESIDSFAVKLKQIVPEGRLCVAHGQMEKSVLENNILGFYRGESDILVSTTIIENGIDLPRANTLVVIDADRLGISQLYQLRGRVGRGSVLAHAYFTFKAEKVMTEAASKRLQAIMEFTELGSGFKIAMRDMEIRGAGSVLGREQHGHMGKVGYELYAKLLKEEMTGEEQTVAELDIKADAFIPETYIEASASRLDCYKQIAEIRTLSDYKRVRLSMEENYGKMPQEVRNLLIIAVLKAYAAKFNIRKLSVSAKGGRVELPSVNSLADPRLAAALDRFGAGVRLEMSRSPAIEFAGGKDARSVMLAMTDFLKFAENPGAA</sequence>
<gene>
    <name evidence="9 12" type="primary">mfd</name>
    <name evidence="12" type="ORF">H9737_05515</name>
</gene>
<dbReference type="SUPFAM" id="SSF52540">
    <property type="entry name" value="P-loop containing nucleoside triphosphate hydrolases"/>
    <property type="match status" value="4"/>
</dbReference>
<dbReference type="AlphaFoldDB" id="A0A9D2AS77"/>
<dbReference type="InterPro" id="IPR036101">
    <property type="entry name" value="CarD-like/TRCF_RID_sf"/>
</dbReference>
<dbReference type="Pfam" id="PF00271">
    <property type="entry name" value="Helicase_C"/>
    <property type="match status" value="1"/>
</dbReference>
<dbReference type="InterPro" id="IPR027417">
    <property type="entry name" value="P-loop_NTPase"/>
</dbReference>
<dbReference type="SMART" id="SM00487">
    <property type="entry name" value="DEXDc"/>
    <property type="match status" value="1"/>
</dbReference>
<evidence type="ECO:0000256" key="2">
    <source>
        <dbReference type="ARBA" id="ARBA00022741"/>
    </source>
</evidence>
<dbReference type="Gene3D" id="2.40.10.170">
    <property type="match status" value="1"/>
</dbReference>
<dbReference type="GO" id="GO:0006355">
    <property type="term" value="P:regulation of DNA-templated transcription"/>
    <property type="evidence" value="ECO:0007669"/>
    <property type="project" value="UniProtKB-UniRule"/>
</dbReference>
<evidence type="ECO:0000259" key="10">
    <source>
        <dbReference type="PROSITE" id="PS51192"/>
    </source>
</evidence>
<dbReference type="Pfam" id="PF17757">
    <property type="entry name" value="UvrB_inter"/>
    <property type="match status" value="1"/>
</dbReference>
<comment type="caution">
    <text evidence="12">The sequence shown here is derived from an EMBL/GenBank/DDBJ whole genome shotgun (WGS) entry which is preliminary data.</text>
</comment>
<evidence type="ECO:0000256" key="8">
    <source>
        <dbReference type="ARBA" id="ARBA00023204"/>
    </source>
</evidence>
<dbReference type="SUPFAM" id="SSF141259">
    <property type="entry name" value="CarD-like"/>
    <property type="match status" value="1"/>
</dbReference>
<dbReference type="GO" id="GO:0016787">
    <property type="term" value="F:hydrolase activity"/>
    <property type="evidence" value="ECO:0007669"/>
    <property type="project" value="UniProtKB-KW"/>
</dbReference>
<keyword evidence="8 9" id="KW-0234">DNA repair</keyword>
<accession>A0A9D2AS77</accession>
<dbReference type="Gene3D" id="3.40.50.300">
    <property type="entry name" value="P-loop containing nucleotide triphosphate hydrolases"/>
    <property type="match status" value="2"/>
</dbReference>
<proteinExistence type="inferred from homology"/>
<dbReference type="EC" id="3.6.4.-" evidence="9"/>
<dbReference type="GO" id="GO:0003678">
    <property type="term" value="F:DNA helicase activity"/>
    <property type="evidence" value="ECO:0007669"/>
    <property type="project" value="TreeGrafter"/>
</dbReference>
<dbReference type="Gene3D" id="3.90.1150.50">
    <property type="entry name" value="Transcription-repair-coupling factor, D7 domain"/>
    <property type="match status" value="1"/>
</dbReference>
<comment type="similarity">
    <text evidence="9">In the N-terminal section; belongs to the UvrB family.</text>
</comment>
<dbReference type="Pfam" id="PF02559">
    <property type="entry name" value="CarD_TRCF_RID"/>
    <property type="match status" value="1"/>
</dbReference>
<feature type="domain" description="Helicase C-terminal" evidence="11">
    <location>
        <begin position="789"/>
        <end position="955"/>
    </location>
</feature>
<dbReference type="Gene3D" id="3.30.2060.10">
    <property type="entry name" value="Penicillin-binding protein 1b domain"/>
    <property type="match status" value="1"/>
</dbReference>
<dbReference type="InterPro" id="IPR041471">
    <property type="entry name" value="UvrB_inter"/>
</dbReference>
<comment type="subcellular location">
    <subcellularLocation>
        <location evidence="9">Cytoplasm</location>
    </subcellularLocation>
</comment>
<dbReference type="SMART" id="SM01058">
    <property type="entry name" value="CarD_TRCF"/>
    <property type="match status" value="1"/>
</dbReference>
<keyword evidence="4 9" id="KW-0378">Hydrolase</keyword>
<dbReference type="InterPro" id="IPR001650">
    <property type="entry name" value="Helicase_C-like"/>
</dbReference>
<dbReference type="GO" id="GO:0003684">
    <property type="term" value="F:damaged DNA binding"/>
    <property type="evidence" value="ECO:0007669"/>
    <property type="project" value="InterPro"/>
</dbReference>
<name>A0A9D2AS77_9FIRM</name>
<keyword evidence="6 9" id="KW-0067">ATP-binding</keyword>
<evidence type="ECO:0000256" key="9">
    <source>
        <dbReference type="HAMAP-Rule" id="MF_00969"/>
    </source>
</evidence>
<dbReference type="EMBL" id="DXFD01000083">
    <property type="protein sequence ID" value="HIX47126.1"/>
    <property type="molecule type" value="Genomic_DNA"/>
</dbReference>
<dbReference type="PANTHER" id="PTHR47964">
    <property type="entry name" value="ATP-DEPENDENT DNA HELICASE HOMOLOG RECG, CHLOROPLASTIC"/>
    <property type="match status" value="1"/>
</dbReference>
<dbReference type="PROSITE" id="PS51194">
    <property type="entry name" value="HELICASE_CTER"/>
    <property type="match status" value="1"/>
</dbReference>
<dbReference type="InterPro" id="IPR005118">
    <property type="entry name" value="TRCF_C"/>
</dbReference>
<dbReference type="Proteomes" id="UP000824249">
    <property type="component" value="Unassembled WGS sequence"/>
</dbReference>
<evidence type="ECO:0000256" key="7">
    <source>
        <dbReference type="ARBA" id="ARBA00023125"/>
    </source>
</evidence>
<dbReference type="GO" id="GO:0005737">
    <property type="term" value="C:cytoplasm"/>
    <property type="evidence" value="ECO:0007669"/>
    <property type="project" value="UniProtKB-SubCell"/>
</dbReference>
<dbReference type="InterPro" id="IPR037235">
    <property type="entry name" value="TRCF-like_C_D7"/>
</dbReference>
<dbReference type="SMART" id="SM00982">
    <property type="entry name" value="TRCF"/>
    <property type="match status" value="1"/>
</dbReference>
<keyword evidence="2 9" id="KW-0547">Nucleotide-binding</keyword>
<organism evidence="12 13">
    <name type="scientific">Candidatus Borkfalkia faecigallinarum</name>
    <dbReference type="NCBI Taxonomy" id="2838509"/>
    <lineage>
        <taxon>Bacteria</taxon>
        <taxon>Bacillati</taxon>
        <taxon>Bacillota</taxon>
        <taxon>Clostridia</taxon>
        <taxon>Christensenellales</taxon>
        <taxon>Christensenellaceae</taxon>
        <taxon>Candidatus Borkfalkia</taxon>
    </lineage>
</organism>
<evidence type="ECO:0000256" key="1">
    <source>
        <dbReference type="ARBA" id="ARBA00022490"/>
    </source>
</evidence>
<dbReference type="SMART" id="SM00490">
    <property type="entry name" value="HELICc"/>
    <property type="match status" value="1"/>
</dbReference>
<evidence type="ECO:0000256" key="5">
    <source>
        <dbReference type="ARBA" id="ARBA00022806"/>
    </source>
</evidence>
<dbReference type="CDD" id="cd17991">
    <property type="entry name" value="DEXHc_TRCF"/>
    <property type="match status" value="1"/>
</dbReference>
<dbReference type="PANTHER" id="PTHR47964:SF1">
    <property type="entry name" value="ATP-DEPENDENT DNA HELICASE HOMOLOG RECG, CHLOROPLASTIC"/>
    <property type="match status" value="1"/>
</dbReference>
<dbReference type="PROSITE" id="PS51192">
    <property type="entry name" value="HELICASE_ATP_BIND_1"/>
    <property type="match status" value="1"/>
</dbReference>
<dbReference type="HAMAP" id="MF_00969">
    <property type="entry name" value="TRCF"/>
    <property type="match status" value="1"/>
</dbReference>
<dbReference type="InterPro" id="IPR014001">
    <property type="entry name" value="Helicase_ATP-bd"/>
</dbReference>
<evidence type="ECO:0000256" key="3">
    <source>
        <dbReference type="ARBA" id="ARBA00022763"/>
    </source>
</evidence>
<protein>
    <recommendedName>
        <fullName evidence="9">Transcription-repair-coupling factor</fullName>
        <shortName evidence="9">TRCF</shortName>
        <ecNumber evidence="9">3.6.4.-</ecNumber>
    </recommendedName>
</protein>
<dbReference type="GO" id="GO:0005524">
    <property type="term" value="F:ATP binding"/>
    <property type="evidence" value="ECO:0007669"/>
    <property type="project" value="UniProtKB-UniRule"/>
</dbReference>
<reference evidence="12" key="1">
    <citation type="journal article" date="2021" name="PeerJ">
        <title>Extensive microbial diversity within the chicken gut microbiome revealed by metagenomics and culture.</title>
        <authorList>
            <person name="Gilroy R."/>
            <person name="Ravi A."/>
            <person name="Getino M."/>
            <person name="Pursley I."/>
            <person name="Horton D.L."/>
            <person name="Alikhan N.F."/>
            <person name="Baker D."/>
            <person name="Gharbi K."/>
            <person name="Hall N."/>
            <person name="Watson M."/>
            <person name="Adriaenssens E.M."/>
            <person name="Foster-Nyarko E."/>
            <person name="Jarju S."/>
            <person name="Secka A."/>
            <person name="Antonio M."/>
            <person name="Oren A."/>
            <person name="Chaudhuri R.R."/>
            <person name="La Ragione R."/>
            <person name="Hildebrand F."/>
            <person name="Pallen M.J."/>
        </authorList>
    </citation>
    <scope>NUCLEOTIDE SEQUENCE</scope>
    <source>
        <strain evidence="12">26628</strain>
    </source>
</reference>
<dbReference type="SUPFAM" id="SSF143517">
    <property type="entry name" value="TRCF domain-like"/>
    <property type="match status" value="1"/>
</dbReference>
<reference evidence="12" key="2">
    <citation type="submission" date="2021-04" db="EMBL/GenBank/DDBJ databases">
        <authorList>
            <person name="Gilroy R."/>
        </authorList>
    </citation>
    <scope>NUCLEOTIDE SEQUENCE</scope>
    <source>
        <strain evidence="12">26628</strain>
    </source>
</reference>
<evidence type="ECO:0000313" key="13">
    <source>
        <dbReference type="Proteomes" id="UP000824249"/>
    </source>
</evidence>
<comment type="function">
    <text evidence="9">Couples transcription and DNA repair by recognizing RNA polymerase (RNAP) stalled at DNA lesions. Mediates ATP-dependent release of RNAP and its truncated transcript from the DNA, and recruitment of nucleotide excision repair machinery to the damaged site.</text>
</comment>